<feature type="domain" description="RNA polymerase sigma factor 70 region 4 type 2" evidence="7">
    <location>
        <begin position="108"/>
        <end position="159"/>
    </location>
</feature>
<dbReference type="InterPro" id="IPR013325">
    <property type="entry name" value="RNA_pol_sigma_r2"/>
</dbReference>
<keyword evidence="4" id="KW-0238">DNA-binding</keyword>
<dbReference type="InterPro" id="IPR014284">
    <property type="entry name" value="RNA_pol_sigma-70_dom"/>
</dbReference>
<dbReference type="GO" id="GO:0006352">
    <property type="term" value="P:DNA-templated transcription initiation"/>
    <property type="evidence" value="ECO:0007669"/>
    <property type="project" value="InterPro"/>
</dbReference>
<evidence type="ECO:0000256" key="5">
    <source>
        <dbReference type="ARBA" id="ARBA00023163"/>
    </source>
</evidence>
<dbReference type="Proteomes" id="UP000249061">
    <property type="component" value="Unassembled WGS sequence"/>
</dbReference>
<evidence type="ECO:0000259" key="7">
    <source>
        <dbReference type="Pfam" id="PF08281"/>
    </source>
</evidence>
<dbReference type="Gene3D" id="1.10.1740.10">
    <property type="match status" value="1"/>
</dbReference>
<dbReference type="InterPro" id="IPR036388">
    <property type="entry name" value="WH-like_DNA-bd_sf"/>
</dbReference>
<dbReference type="NCBIfam" id="TIGR02937">
    <property type="entry name" value="sigma70-ECF"/>
    <property type="match status" value="1"/>
</dbReference>
<evidence type="ECO:0000256" key="2">
    <source>
        <dbReference type="ARBA" id="ARBA00023015"/>
    </source>
</evidence>
<keyword evidence="5" id="KW-0804">Transcription</keyword>
<dbReference type="GO" id="GO:0003677">
    <property type="term" value="F:DNA binding"/>
    <property type="evidence" value="ECO:0007669"/>
    <property type="project" value="UniProtKB-KW"/>
</dbReference>
<protein>
    <submittedName>
        <fullName evidence="8">RNA polymerase subunit sigma-70</fullName>
    </submittedName>
</protein>
<dbReference type="GO" id="GO:0016987">
    <property type="term" value="F:sigma factor activity"/>
    <property type="evidence" value="ECO:0007669"/>
    <property type="project" value="UniProtKB-KW"/>
</dbReference>
<dbReference type="Pfam" id="PF04542">
    <property type="entry name" value="Sigma70_r2"/>
    <property type="match status" value="1"/>
</dbReference>
<evidence type="ECO:0000256" key="1">
    <source>
        <dbReference type="ARBA" id="ARBA00010641"/>
    </source>
</evidence>
<dbReference type="InterPro" id="IPR007627">
    <property type="entry name" value="RNA_pol_sigma70_r2"/>
</dbReference>
<evidence type="ECO:0000256" key="3">
    <source>
        <dbReference type="ARBA" id="ARBA00023082"/>
    </source>
</evidence>
<comment type="caution">
    <text evidence="8">The sequence shown here is derived from an EMBL/GenBank/DDBJ whole genome shotgun (WGS) entry which is preliminary data.</text>
</comment>
<dbReference type="AlphaFoldDB" id="A0A2W5T491"/>
<proteinExistence type="inferred from homology"/>
<dbReference type="InterPro" id="IPR013324">
    <property type="entry name" value="RNA_pol_sigma_r3/r4-like"/>
</dbReference>
<dbReference type="SUPFAM" id="SSF88946">
    <property type="entry name" value="Sigma2 domain of RNA polymerase sigma factors"/>
    <property type="match status" value="1"/>
</dbReference>
<dbReference type="Gene3D" id="1.10.10.10">
    <property type="entry name" value="Winged helix-like DNA-binding domain superfamily/Winged helix DNA-binding domain"/>
    <property type="match status" value="1"/>
</dbReference>
<feature type="domain" description="RNA polymerase sigma-70 region 2" evidence="6">
    <location>
        <begin position="15"/>
        <end position="81"/>
    </location>
</feature>
<dbReference type="Pfam" id="PF08281">
    <property type="entry name" value="Sigma70_r4_2"/>
    <property type="match status" value="1"/>
</dbReference>
<sequence length="171" mass="19673">MTAELQPDSARFGALYAAHFRSVWRTLQRLGVFPAFTDDAAQEVFVTAWRRWSEFEGRSSERTWLLGIALRVASDVRRKQRSNDEVPVKLAIDAPLPDAVTAARQQSRRVEALLRQLDEERREVLLLCDVEGYTIPEVAEATGVNLNTLYTRLRTARQQFEALVKREREEL</sequence>
<keyword evidence="2" id="KW-0805">Transcription regulation</keyword>
<accession>A0A2W5T491</accession>
<dbReference type="EMBL" id="QFQP01000035">
    <property type="protein sequence ID" value="PZR06966.1"/>
    <property type="molecule type" value="Genomic_DNA"/>
</dbReference>
<keyword evidence="3" id="KW-0731">Sigma factor</keyword>
<gene>
    <name evidence="8" type="ORF">DI536_29295</name>
</gene>
<dbReference type="PANTHER" id="PTHR43133">
    <property type="entry name" value="RNA POLYMERASE ECF-TYPE SIGMA FACTO"/>
    <property type="match status" value="1"/>
</dbReference>
<dbReference type="SUPFAM" id="SSF88659">
    <property type="entry name" value="Sigma3 and sigma4 domains of RNA polymerase sigma factors"/>
    <property type="match status" value="1"/>
</dbReference>
<evidence type="ECO:0000256" key="4">
    <source>
        <dbReference type="ARBA" id="ARBA00023125"/>
    </source>
</evidence>
<comment type="similarity">
    <text evidence="1">Belongs to the sigma-70 factor family. ECF subfamily.</text>
</comment>
<evidence type="ECO:0000313" key="9">
    <source>
        <dbReference type="Proteomes" id="UP000249061"/>
    </source>
</evidence>
<name>A0A2W5T491_9BACT</name>
<dbReference type="InterPro" id="IPR039425">
    <property type="entry name" value="RNA_pol_sigma-70-like"/>
</dbReference>
<reference evidence="8 9" key="1">
    <citation type="submission" date="2017-08" db="EMBL/GenBank/DDBJ databases">
        <title>Infants hospitalized years apart are colonized by the same room-sourced microbial strains.</title>
        <authorList>
            <person name="Brooks B."/>
            <person name="Olm M.R."/>
            <person name="Firek B.A."/>
            <person name="Baker R."/>
            <person name="Thomas B.C."/>
            <person name="Morowitz M.J."/>
            <person name="Banfield J.F."/>
        </authorList>
    </citation>
    <scope>NUCLEOTIDE SEQUENCE [LARGE SCALE GENOMIC DNA]</scope>
    <source>
        <strain evidence="8">S2_003_000_R2_14</strain>
    </source>
</reference>
<evidence type="ECO:0000259" key="6">
    <source>
        <dbReference type="Pfam" id="PF04542"/>
    </source>
</evidence>
<evidence type="ECO:0000313" key="8">
    <source>
        <dbReference type="EMBL" id="PZR06966.1"/>
    </source>
</evidence>
<organism evidence="8 9">
    <name type="scientific">Archangium gephyra</name>
    <dbReference type="NCBI Taxonomy" id="48"/>
    <lineage>
        <taxon>Bacteria</taxon>
        <taxon>Pseudomonadati</taxon>
        <taxon>Myxococcota</taxon>
        <taxon>Myxococcia</taxon>
        <taxon>Myxococcales</taxon>
        <taxon>Cystobacterineae</taxon>
        <taxon>Archangiaceae</taxon>
        <taxon>Archangium</taxon>
    </lineage>
</organism>
<dbReference type="InterPro" id="IPR013249">
    <property type="entry name" value="RNA_pol_sigma70_r4_t2"/>
</dbReference>
<dbReference type="PANTHER" id="PTHR43133:SF8">
    <property type="entry name" value="RNA POLYMERASE SIGMA FACTOR HI_1459-RELATED"/>
    <property type="match status" value="1"/>
</dbReference>